<evidence type="ECO:0000313" key="2">
    <source>
        <dbReference type="Proteomes" id="UP001196413"/>
    </source>
</evidence>
<keyword evidence="2" id="KW-1185">Reference proteome</keyword>
<protein>
    <submittedName>
        <fullName evidence="1">Uncharacterized protein</fullName>
    </submittedName>
</protein>
<comment type="caution">
    <text evidence="1">The sequence shown here is derived from an EMBL/GenBank/DDBJ whole genome shotgun (WGS) entry which is preliminary data.</text>
</comment>
<gene>
    <name evidence="1" type="ORF">KIN20_034209</name>
</gene>
<dbReference type="EMBL" id="JAHQIW010007096">
    <property type="protein sequence ID" value="KAJ1372132.1"/>
    <property type="molecule type" value="Genomic_DNA"/>
</dbReference>
<dbReference type="AlphaFoldDB" id="A0AAD5R9B6"/>
<proteinExistence type="predicted"/>
<reference evidence="1" key="1">
    <citation type="submission" date="2021-06" db="EMBL/GenBank/DDBJ databases">
        <title>Parelaphostrongylus tenuis whole genome reference sequence.</title>
        <authorList>
            <person name="Garwood T.J."/>
            <person name="Larsen P.A."/>
            <person name="Fountain-Jones N.M."/>
            <person name="Garbe J.R."/>
            <person name="Macchietto M.G."/>
            <person name="Kania S.A."/>
            <person name="Gerhold R.W."/>
            <person name="Richards J.E."/>
            <person name="Wolf T.M."/>
        </authorList>
    </citation>
    <scope>NUCLEOTIDE SEQUENCE</scope>
    <source>
        <strain evidence="1">MNPRO001-30</strain>
        <tissue evidence="1">Meninges</tissue>
    </source>
</reference>
<organism evidence="1 2">
    <name type="scientific">Parelaphostrongylus tenuis</name>
    <name type="common">Meningeal worm</name>
    <dbReference type="NCBI Taxonomy" id="148309"/>
    <lineage>
        <taxon>Eukaryota</taxon>
        <taxon>Metazoa</taxon>
        <taxon>Ecdysozoa</taxon>
        <taxon>Nematoda</taxon>
        <taxon>Chromadorea</taxon>
        <taxon>Rhabditida</taxon>
        <taxon>Rhabditina</taxon>
        <taxon>Rhabditomorpha</taxon>
        <taxon>Strongyloidea</taxon>
        <taxon>Metastrongylidae</taxon>
        <taxon>Parelaphostrongylus</taxon>
    </lineage>
</organism>
<sequence>MKSLSLQNNKTKFVHLASESCEFVRSNRRYVAKALYLDASVAKFRSHIRSKGCAPSARPILLLGIASHTPSCSVVINCDAKFVPKVTVNFQGGASVNITWSSSFVNMKHCQREHSGLRSLS</sequence>
<evidence type="ECO:0000313" key="1">
    <source>
        <dbReference type="EMBL" id="KAJ1372132.1"/>
    </source>
</evidence>
<accession>A0AAD5R9B6</accession>
<name>A0AAD5R9B6_PARTN</name>
<dbReference type="Proteomes" id="UP001196413">
    <property type="component" value="Unassembled WGS sequence"/>
</dbReference>